<sequence>MAEDVRGQIAQRASHFSAFSIACDESTDVSDSAQLLVFLRGVNEDFEVCQELAGLETLKGTTKGVDIFMAVERVMDKNDLKWETLSGITTDGAPAMVGNLAHFPSLREVGLMEEDTPKYLDILNNLEVEFDHRFEDFRGNTTAFELFAQPFSVNVDAVSEELQMELLELQSDSDLHSSVAEESPNVSWMGLKDNWKEVHQWEGLLINSPMYIVVTAHTGNTSCKSAKTTVTLKTCVKFPPPCDVKASWSDRKLTLTWIGQGEPTSVEIKQTPEVELKSTDFENGTRLLVVTWKAVPPAERAGGVNYTLTNPQHGCPCRRKKKSGRTMVSSTNHRLYVTYSAVNLSISVTNGAGTSTPRYFYEPAKPAKDLKACEKNLTDIHRQVPKNSCVEWYEFKEEDTQPPAVNTFLAKKRIRKMLKEMKDYVRYSYLEHKCDQGVPQTVEMCLLYKKEGVPRIKPSDFTGVNETDSSVDLSWLSIPPKDQRAFITHYALCHSKTNQSQDIKRTEEVCRNLSASQTKFRLENLAPETEYNISLAGVTRVGSGPRAILILPTFPPKQPLAAGSFLVWISLGLLITFFVASILCSFVQELEQREQVDEVSVHLQLVLGGKHHSFDEEDNVDIAKTLLGTDEDQIQRESFESPGGQEEALYRNGLVFDMKAEEDRRSPESWCG</sequence>
<dbReference type="PROSITE" id="PS50853">
    <property type="entry name" value="FN3"/>
    <property type="match status" value="1"/>
</dbReference>
<dbReference type="SUPFAM" id="SSF49265">
    <property type="entry name" value="Fibronectin type III"/>
    <property type="match status" value="1"/>
</dbReference>
<proteinExistence type="predicted"/>
<dbReference type="AlphaFoldDB" id="A0A9Q0E272"/>
<dbReference type="PANTHER" id="PTHR45913">
    <property type="entry name" value="EPM2A-INTERACTING PROTEIN 1"/>
    <property type="match status" value="1"/>
</dbReference>
<keyword evidence="1" id="KW-1133">Transmembrane helix</keyword>
<dbReference type="SMART" id="SM00060">
    <property type="entry name" value="FN3"/>
    <property type="match status" value="1"/>
</dbReference>
<dbReference type="PANTHER" id="PTHR45913:SF9">
    <property type="entry name" value="GENERAL TRANSCRIPTION FACTOR II-I REPEAT DOMAIN-CONTAINING PROTEIN 2-LIKE-RELATED"/>
    <property type="match status" value="1"/>
</dbReference>
<dbReference type="Gene3D" id="2.60.40.10">
    <property type="entry name" value="Immunoglobulins"/>
    <property type="match status" value="1"/>
</dbReference>
<name>A0A9Q0E272_9TELE</name>
<dbReference type="CDD" id="cd00063">
    <property type="entry name" value="FN3"/>
    <property type="match status" value="1"/>
</dbReference>
<accession>A0A9Q0E272</accession>
<keyword evidence="1" id="KW-0472">Membrane</keyword>
<dbReference type="InterPro" id="IPR036116">
    <property type="entry name" value="FN3_sf"/>
</dbReference>
<keyword evidence="4" id="KW-1185">Reference proteome</keyword>
<gene>
    <name evidence="3" type="ORF">NHX12_033325</name>
</gene>
<evidence type="ECO:0000259" key="2">
    <source>
        <dbReference type="PROSITE" id="PS50853"/>
    </source>
</evidence>
<keyword evidence="1" id="KW-0812">Transmembrane</keyword>
<feature type="domain" description="Fibronectin type-III" evidence="2">
    <location>
        <begin position="457"/>
        <end position="557"/>
    </location>
</feature>
<dbReference type="PROSITE" id="PS51257">
    <property type="entry name" value="PROKAR_LIPOPROTEIN"/>
    <property type="match status" value="1"/>
</dbReference>
<dbReference type="Proteomes" id="UP001148018">
    <property type="component" value="Unassembled WGS sequence"/>
</dbReference>
<feature type="transmembrane region" description="Helical" evidence="1">
    <location>
        <begin position="565"/>
        <end position="587"/>
    </location>
</feature>
<dbReference type="InterPro" id="IPR003961">
    <property type="entry name" value="FN3_dom"/>
</dbReference>
<evidence type="ECO:0000313" key="4">
    <source>
        <dbReference type="Proteomes" id="UP001148018"/>
    </source>
</evidence>
<protein>
    <recommendedName>
        <fullName evidence="2">Fibronectin type-III domain-containing protein</fullName>
    </recommendedName>
</protein>
<dbReference type="OrthoDB" id="8945484at2759"/>
<comment type="caution">
    <text evidence="3">The sequence shown here is derived from an EMBL/GenBank/DDBJ whole genome shotgun (WGS) entry which is preliminary data.</text>
</comment>
<evidence type="ECO:0000256" key="1">
    <source>
        <dbReference type="SAM" id="Phobius"/>
    </source>
</evidence>
<dbReference type="InterPro" id="IPR013783">
    <property type="entry name" value="Ig-like_fold"/>
</dbReference>
<evidence type="ECO:0000313" key="3">
    <source>
        <dbReference type="EMBL" id="KAJ3599362.1"/>
    </source>
</evidence>
<dbReference type="Pfam" id="PF00041">
    <property type="entry name" value="fn3"/>
    <property type="match status" value="1"/>
</dbReference>
<dbReference type="EMBL" id="JANIIK010000048">
    <property type="protein sequence ID" value="KAJ3599362.1"/>
    <property type="molecule type" value="Genomic_DNA"/>
</dbReference>
<reference evidence="3" key="1">
    <citation type="submission" date="2022-07" db="EMBL/GenBank/DDBJ databases">
        <title>Chromosome-level genome of Muraenolepis orangiensis.</title>
        <authorList>
            <person name="Kim J."/>
        </authorList>
    </citation>
    <scope>NUCLEOTIDE SEQUENCE</scope>
    <source>
        <strain evidence="3">KU_S4_2022</strain>
        <tissue evidence="3">Muscle</tissue>
    </source>
</reference>
<organism evidence="3 4">
    <name type="scientific">Muraenolepis orangiensis</name>
    <name type="common">Patagonian moray cod</name>
    <dbReference type="NCBI Taxonomy" id="630683"/>
    <lineage>
        <taxon>Eukaryota</taxon>
        <taxon>Metazoa</taxon>
        <taxon>Chordata</taxon>
        <taxon>Craniata</taxon>
        <taxon>Vertebrata</taxon>
        <taxon>Euteleostomi</taxon>
        <taxon>Actinopterygii</taxon>
        <taxon>Neopterygii</taxon>
        <taxon>Teleostei</taxon>
        <taxon>Neoteleostei</taxon>
        <taxon>Acanthomorphata</taxon>
        <taxon>Zeiogadaria</taxon>
        <taxon>Gadariae</taxon>
        <taxon>Gadiformes</taxon>
        <taxon>Muraenolepidoidei</taxon>
        <taxon>Muraenolepididae</taxon>
        <taxon>Muraenolepis</taxon>
    </lineage>
</organism>